<dbReference type="EMBL" id="BARW01029231">
    <property type="protein sequence ID" value="GAJ07219.1"/>
    <property type="molecule type" value="Genomic_DNA"/>
</dbReference>
<protein>
    <submittedName>
        <fullName evidence="2">Uncharacterized protein</fullName>
    </submittedName>
</protein>
<accession>X1TPM6</accession>
<dbReference type="AlphaFoldDB" id="X1TPM6"/>
<name>X1TPM6_9ZZZZ</name>
<feature type="non-terminal residue" evidence="2">
    <location>
        <position position="1"/>
    </location>
</feature>
<evidence type="ECO:0000313" key="2">
    <source>
        <dbReference type="EMBL" id="GAJ07219.1"/>
    </source>
</evidence>
<comment type="caution">
    <text evidence="2">The sequence shown here is derived from an EMBL/GenBank/DDBJ whole genome shotgun (WGS) entry which is preliminary data.</text>
</comment>
<proteinExistence type="predicted"/>
<organism evidence="2">
    <name type="scientific">marine sediment metagenome</name>
    <dbReference type="NCBI Taxonomy" id="412755"/>
    <lineage>
        <taxon>unclassified sequences</taxon>
        <taxon>metagenomes</taxon>
        <taxon>ecological metagenomes</taxon>
    </lineage>
</organism>
<feature type="compositionally biased region" description="Polar residues" evidence="1">
    <location>
        <begin position="49"/>
        <end position="60"/>
    </location>
</feature>
<gene>
    <name evidence="2" type="ORF">S12H4_47025</name>
</gene>
<sequence>EDGSRDGNSPCHDGEGQNVLFNDGHVQWLNTPRPPGGTDPDVYKGNPGYETSTTDAKIIR</sequence>
<evidence type="ECO:0000256" key="1">
    <source>
        <dbReference type="SAM" id="MobiDB-lite"/>
    </source>
</evidence>
<reference evidence="2" key="1">
    <citation type="journal article" date="2014" name="Front. Microbiol.">
        <title>High frequency of phylogenetically diverse reductive dehalogenase-homologous genes in deep subseafloor sedimentary metagenomes.</title>
        <authorList>
            <person name="Kawai M."/>
            <person name="Futagami T."/>
            <person name="Toyoda A."/>
            <person name="Takaki Y."/>
            <person name="Nishi S."/>
            <person name="Hori S."/>
            <person name="Arai W."/>
            <person name="Tsubouchi T."/>
            <person name="Morono Y."/>
            <person name="Uchiyama I."/>
            <person name="Ito T."/>
            <person name="Fujiyama A."/>
            <person name="Inagaki F."/>
            <person name="Takami H."/>
        </authorList>
    </citation>
    <scope>NUCLEOTIDE SEQUENCE</scope>
    <source>
        <strain evidence="2">Expedition CK06-06</strain>
    </source>
</reference>
<feature type="region of interest" description="Disordered" evidence="1">
    <location>
        <begin position="1"/>
        <end position="60"/>
    </location>
</feature>